<evidence type="ECO:0000313" key="3">
    <source>
        <dbReference type="Proteomes" id="UP000011115"/>
    </source>
</evidence>
<keyword evidence="1" id="KW-1133">Transmembrane helix</keyword>
<reference evidence="3" key="1">
    <citation type="journal article" date="2011" name="Nature">
        <title>Genome sequence and analysis of the tuber crop potato.</title>
        <authorList>
            <consortium name="The Potato Genome Sequencing Consortium"/>
        </authorList>
    </citation>
    <scope>NUCLEOTIDE SEQUENCE [LARGE SCALE GENOMIC DNA]</scope>
    <source>
        <strain evidence="3">cv. DM1-3 516 R44</strain>
    </source>
</reference>
<accession>M1AF54</accession>
<dbReference type="InParanoid" id="M1AF54"/>
<evidence type="ECO:0000256" key="1">
    <source>
        <dbReference type="SAM" id="Phobius"/>
    </source>
</evidence>
<dbReference type="PaxDb" id="4113-PGSC0003DMT400021452"/>
<feature type="transmembrane region" description="Helical" evidence="1">
    <location>
        <begin position="9"/>
        <end position="27"/>
    </location>
</feature>
<name>M1AF54_SOLTU</name>
<dbReference type="Gramene" id="PGSC0003DMT400021452">
    <property type="protein sequence ID" value="PGSC0003DMT400021452"/>
    <property type="gene ID" value="PGSC0003DMG400008325"/>
</dbReference>
<keyword evidence="3" id="KW-1185">Reference proteome</keyword>
<evidence type="ECO:0000313" key="2">
    <source>
        <dbReference type="EnsemblPlants" id="PGSC0003DMT400021452"/>
    </source>
</evidence>
<sequence length="55" mass="6416">MPFFSGKEVLLFSVLQSIAIHVLFVIVPPKCVVKELHRIFTKFFWSNKLTGRTKH</sequence>
<dbReference type="HOGENOM" id="CLU_3036157_0_0_1"/>
<keyword evidence="1" id="KW-0812">Transmembrane</keyword>
<dbReference type="EnsemblPlants" id="PGSC0003DMT400021452">
    <property type="protein sequence ID" value="PGSC0003DMT400021452"/>
    <property type="gene ID" value="PGSC0003DMG400008325"/>
</dbReference>
<organism evidence="2 3">
    <name type="scientific">Solanum tuberosum</name>
    <name type="common">Potato</name>
    <dbReference type="NCBI Taxonomy" id="4113"/>
    <lineage>
        <taxon>Eukaryota</taxon>
        <taxon>Viridiplantae</taxon>
        <taxon>Streptophyta</taxon>
        <taxon>Embryophyta</taxon>
        <taxon>Tracheophyta</taxon>
        <taxon>Spermatophyta</taxon>
        <taxon>Magnoliopsida</taxon>
        <taxon>eudicotyledons</taxon>
        <taxon>Gunneridae</taxon>
        <taxon>Pentapetalae</taxon>
        <taxon>asterids</taxon>
        <taxon>lamiids</taxon>
        <taxon>Solanales</taxon>
        <taxon>Solanaceae</taxon>
        <taxon>Solanoideae</taxon>
        <taxon>Solaneae</taxon>
        <taxon>Solanum</taxon>
    </lineage>
</organism>
<reference evidence="2" key="2">
    <citation type="submission" date="2015-06" db="UniProtKB">
        <authorList>
            <consortium name="EnsemblPlants"/>
        </authorList>
    </citation>
    <scope>IDENTIFICATION</scope>
    <source>
        <strain evidence="2">DM1-3 516 R44</strain>
    </source>
</reference>
<protein>
    <submittedName>
        <fullName evidence="2">Uncharacterized protein</fullName>
    </submittedName>
</protein>
<dbReference type="Proteomes" id="UP000011115">
    <property type="component" value="Unassembled WGS sequence"/>
</dbReference>
<proteinExistence type="predicted"/>
<keyword evidence="1" id="KW-0472">Membrane</keyword>
<dbReference type="AlphaFoldDB" id="M1AF54"/>